<organism evidence="1 2">
    <name type="scientific">Nicotiana tabacum</name>
    <name type="common">Common tobacco</name>
    <dbReference type="NCBI Taxonomy" id="4097"/>
    <lineage>
        <taxon>Eukaryota</taxon>
        <taxon>Viridiplantae</taxon>
        <taxon>Streptophyta</taxon>
        <taxon>Embryophyta</taxon>
        <taxon>Tracheophyta</taxon>
        <taxon>Spermatophyta</taxon>
        <taxon>Magnoliopsida</taxon>
        <taxon>eudicotyledons</taxon>
        <taxon>Gunneridae</taxon>
        <taxon>Pentapetalae</taxon>
        <taxon>asterids</taxon>
        <taxon>lamiids</taxon>
        <taxon>Solanales</taxon>
        <taxon>Solanaceae</taxon>
        <taxon>Nicotianoideae</taxon>
        <taxon>Nicotianeae</taxon>
        <taxon>Nicotiana</taxon>
    </lineage>
</organism>
<accession>A0AC58TDW8</accession>
<dbReference type="RefSeq" id="XP_075095428.1">
    <property type="nucleotide sequence ID" value="XM_075239327.1"/>
</dbReference>
<evidence type="ECO:0000313" key="2">
    <source>
        <dbReference type="RefSeq" id="XP_075095428.1"/>
    </source>
</evidence>
<reference evidence="1" key="1">
    <citation type="journal article" date="2014" name="Nat. Commun.">
        <title>The tobacco genome sequence and its comparison with those of tomato and potato.</title>
        <authorList>
            <person name="Sierro N."/>
            <person name="Battey J.N."/>
            <person name="Ouadi S."/>
            <person name="Bakaher N."/>
            <person name="Bovet L."/>
            <person name="Willig A."/>
            <person name="Goepfert S."/>
            <person name="Peitsch M.C."/>
            <person name="Ivanov N.V."/>
        </authorList>
    </citation>
    <scope>NUCLEOTIDE SEQUENCE [LARGE SCALE GENOMIC DNA]</scope>
</reference>
<sequence length="211" mass="23979">MYGKQVMVILTDSGSTHNFVASETAKQLGCVIQLDAPMRVTTANGSNLMSYYSCPQFKWKMQGIDFEHKLRLLDIGGFDIVLGVDWMRKHNPIVFDFIEYRLQVSVKGKRVELKGFSEEGESIHEQITELLAEFPRVFAEPKSLLPQMSHDHFISLNPNASPISIRPYMYNHFQTNEIEKQVTDMLNNGTIQPSHSPFSSPVLQVKKKDGS</sequence>
<evidence type="ECO:0000313" key="1">
    <source>
        <dbReference type="Proteomes" id="UP000790787"/>
    </source>
</evidence>
<keyword evidence="1" id="KW-1185">Reference proteome</keyword>
<dbReference type="Proteomes" id="UP000790787">
    <property type="component" value="Chromosome 19"/>
</dbReference>
<protein>
    <submittedName>
        <fullName evidence="2">Uncharacterized protein LOC142173703</fullName>
    </submittedName>
</protein>
<gene>
    <name evidence="2" type="primary">LOC142173703</name>
</gene>
<reference evidence="2" key="2">
    <citation type="submission" date="2025-08" db="UniProtKB">
        <authorList>
            <consortium name="RefSeq"/>
        </authorList>
    </citation>
    <scope>IDENTIFICATION</scope>
    <source>
        <tissue evidence="2">Leaf</tissue>
    </source>
</reference>
<name>A0AC58TDW8_TOBAC</name>
<proteinExistence type="predicted"/>